<gene>
    <name evidence="8" type="ORF">MGWOODY_Mmi2180</name>
</gene>
<dbReference type="GO" id="GO:0140662">
    <property type="term" value="F:ATP-dependent protein folding chaperone"/>
    <property type="evidence" value="ECO:0007669"/>
    <property type="project" value="InterPro"/>
</dbReference>
<evidence type="ECO:0000259" key="6">
    <source>
        <dbReference type="SMART" id="SM00382"/>
    </source>
</evidence>
<accession>A0A160VI26</accession>
<dbReference type="Pfam" id="PF10431">
    <property type="entry name" value="ClpB_D2-small"/>
    <property type="match status" value="1"/>
</dbReference>
<dbReference type="GO" id="GO:0051603">
    <property type="term" value="P:proteolysis involved in protein catabolic process"/>
    <property type="evidence" value="ECO:0007669"/>
    <property type="project" value="TreeGrafter"/>
</dbReference>
<evidence type="ECO:0000256" key="2">
    <source>
        <dbReference type="ARBA" id="ARBA00022741"/>
    </source>
</evidence>
<evidence type="ECO:0000256" key="1">
    <source>
        <dbReference type="ARBA" id="ARBA00022723"/>
    </source>
</evidence>
<dbReference type="Gene3D" id="1.10.8.60">
    <property type="match status" value="1"/>
</dbReference>
<dbReference type="AlphaFoldDB" id="A0A160VI26"/>
<keyword evidence="2" id="KW-0547">Nucleotide-binding</keyword>
<dbReference type="FunFam" id="1.10.8.60:FF:000002">
    <property type="entry name" value="ATP-dependent Clp protease ATP-binding subunit ClpX"/>
    <property type="match status" value="1"/>
</dbReference>
<dbReference type="GO" id="GO:0051301">
    <property type="term" value="P:cell division"/>
    <property type="evidence" value="ECO:0007669"/>
    <property type="project" value="TreeGrafter"/>
</dbReference>
<dbReference type="EMBL" id="FAXC01000432">
    <property type="protein sequence ID" value="CUV10536.1"/>
    <property type="molecule type" value="Genomic_DNA"/>
</dbReference>
<dbReference type="SUPFAM" id="SSF52540">
    <property type="entry name" value="P-loop containing nucleoside triphosphate hydrolases"/>
    <property type="match status" value="1"/>
</dbReference>
<keyword evidence="4" id="KW-0143">Chaperone</keyword>
<dbReference type="GO" id="GO:0046872">
    <property type="term" value="F:metal ion binding"/>
    <property type="evidence" value="ECO:0007669"/>
    <property type="project" value="UniProtKB-KW"/>
</dbReference>
<dbReference type="GO" id="GO:0051082">
    <property type="term" value="F:unfolded protein binding"/>
    <property type="evidence" value="ECO:0007669"/>
    <property type="project" value="InterPro"/>
</dbReference>
<feature type="region of interest" description="Disordered" evidence="5">
    <location>
        <begin position="1"/>
        <end position="22"/>
    </location>
</feature>
<evidence type="ECO:0000256" key="3">
    <source>
        <dbReference type="ARBA" id="ARBA00022840"/>
    </source>
</evidence>
<keyword evidence="8" id="KW-0378">Hydrolase</keyword>
<evidence type="ECO:0000256" key="5">
    <source>
        <dbReference type="SAM" id="MobiDB-lite"/>
    </source>
</evidence>
<evidence type="ECO:0000259" key="7">
    <source>
        <dbReference type="SMART" id="SM01086"/>
    </source>
</evidence>
<keyword evidence="3 8" id="KW-0067">ATP-binding</keyword>
<dbReference type="NCBIfam" id="NF003745">
    <property type="entry name" value="PRK05342.1"/>
    <property type="match status" value="1"/>
</dbReference>
<dbReference type="InterPro" id="IPR003959">
    <property type="entry name" value="ATPase_AAA_core"/>
</dbReference>
<dbReference type="Gene3D" id="3.40.50.300">
    <property type="entry name" value="P-loop containing nucleotide triphosphate hydrolases"/>
    <property type="match status" value="1"/>
</dbReference>
<proteinExistence type="predicted"/>
<dbReference type="CDD" id="cd19497">
    <property type="entry name" value="RecA-like_ClpX"/>
    <property type="match status" value="1"/>
</dbReference>
<dbReference type="Pfam" id="PF07724">
    <property type="entry name" value="AAA_2"/>
    <property type="match status" value="1"/>
</dbReference>
<dbReference type="NCBIfam" id="TIGR00382">
    <property type="entry name" value="clpX"/>
    <property type="match status" value="1"/>
</dbReference>
<dbReference type="GO" id="GO:0016887">
    <property type="term" value="F:ATP hydrolysis activity"/>
    <property type="evidence" value="ECO:0007669"/>
    <property type="project" value="InterPro"/>
</dbReference>
<dbReference type="SMART" id="SM01086">
    <property type="entry name" value="ClpB_D2-small"/>
    <property type="match status" value="1"/>
</dbReference>
<evidence type="ECO:0000313" key="8">
    <source>
        <dbReference type="EMBL" id="CUV10536.1"/>
    </source>
</evidence>
<evidence type="ECO:0000256" key="4">
    <source>
        <dbReference type="ARBA" id="ARBA00023186"/>
    </source>
</evidence>
<dbReference type="GO" id="GO:0009376">
    <property type="term" value="C:HslUV protease complex"/>
    <property type="evidence" value="ECO:0007669"/>
    <property type="project" value="TreeGrafter"/>
</dbReference>
<dbReference type="InterPro" id="IPR050052">
    <property type="entry name" value="ATP-dep_Clp_protease_ClpX"/>
</dbReference>
<keyword evidence="8" id="KW-0645">Protease</keyword>
<dbReference type="InterPro" id="IPR004487">
    <property type="entry name" value="Clp_protease_ATP-bd_su_ClpX"/>
</dbReference>
<feature type="domain" description="Clp ATPase C-terminal" evidence="7">
    <location>
        <begin position="270"/>
        <end position="359"/>
    </location>
</feature>
<dbReference type="PANTHER" id="PTHR48102:SF7">
    <property type="entry name" value="ATP-DEPENDENT CLP PROTEASE ATP-BINDING SUBUNIT CLPX-LIKE, MITOCHONDRIAL"/>
    <property type="match status" value="1"/>
</dbReference>
<dbReference type="PRINTS" id="PR00819">
    <property type="entry name" value="CBXCFQXSUPER"/>
</dbReference>
<feature type="domain" description="AAA+ ATPase" evidence="6">
    <location>
        <begin position="68"/>
        <end position="286"/>
    </location>
</feature>
<keyword evidence="1" id="KW-0479">Metal-binding</keyword>
<name>A0A160VI26_9ZZZZ</name>
<dbReference type="InterPro" id="IPR003593">
    <property type="entry name" value="AAA+_ATPase"/>
</dbReference>
<dbReference type="InterPro" id="IPR000641">
    <property type="entry name" value="CbxX/CfxQ"/>
</dbReference>
<dbReference type="SMART" id="SM00382">
    <property type="entry name" value="AAA"/>
    <property type="match status" value="1"/>
</dbReference>
<reference evidence="8" key="1">
    <citation type="submission" date="2015-10" db="EMBL/GenBank/DDBJ databases">
        <authorList>
            <person name="Gilbert D.G."/>
        </authorList>
    </citation>
    <scope>NUCLEOTIDE SEQUENCE</scope>
</reference>
<dbReference type="PANTHER" id="PTHR48102">
    <property type="entry name" value="ATP-DEPENDENT CLP PROTEASE ATP-BINDING SUBUNIT CLPX-LIKE, MITOCHONDRIAL-RELATED"/>
    <property type="match status" value="1"/>
</dbReference>
<sequence>MRIPTPLDPTAGEPENTEPRLHRPSEIKTFLDQHVIGQEQAKRTVAVAVYNHYKRILSDHSEDNVELDKSNILVMGPTGTGKTLIAETLARFLAVPFAIADATTLTEAGYVGEDVENILVRLLQIANHDIYKAQAGIIYIDEIDKVGRKSASPSITRDVSGEGVQQALLKILEGTIAHIPPKGGRKHPEQSLIPIDTRNILFICGGSFDGLSGIIDQRIHTAEIGFAKTMAKSKKEDEILKEVHPEDLIKYGFIPELIGRLPVVTTLEHLDKDALMSVLLEPKNSLVKQYKKLFRMEGIELDFREEALQEIIILAMGRKSGARALRSVMENSMLDLMFHLPEYSEDNVFKITITKEFILRGKKPLMRRRRRSA</sequence>
<dbReference type="FunFam" id="3.40.50.300:FF:000005">
    <property type="entry name" value="ATP-dependent Clp protease ATP-binding subunit ClpX"/>
    <property type="match status" value="1"/>
</dbReference>
<dbReference type="InterPro" id="IPR027417">
    <property type="entry name" value="P-loop_NTPase"/>
</dbReference>
<dbReference type="GO" id="GO:0008233">
    <property type="term" value="F:peptidase activity"/>
    <property type="evidence" value="ECO:0007669"/>
    <property type="project" value="UniProtKB-KW"/>
</dbReference>
<organism evidence="8">
    <name type="scientific">hydrothermal vent metagenome</name>
    <dbReference type="NCBI Taxonomy" id="652676"/>
    <lineage>
        <taxon>unclassified sequences</taxon>
        <taxon>metagenomes</taxon>
        <taxon>ecological metagenomes</taxon>
    </lineage>
</organism>
<dbReference type="GO" id="GO:0005524">
    <property type="term" value="F:ATP binding"/>
    <property type="evidence" value="ECO:0007669"/>
    <property type="project" value="UniProtKB-KW"/>
</dbReference>
<dbReference type="InterPro" id="IPR019489">
    <property type="entry name" value="Clp_ATPase_C"/>
</dbReference>
<protein>
    <submittedName>
        <fullName evidence="8">ATP-dependent Clp protease ATP-binding subunit ClpX</fullName>
    </submittedName>
</protein>